<feature type="domain" description="GGDEF" evidence="5">
    <location>
        <begin position="339"/>
        <end position="476"/>
    </location>
</feature>
<sequence length="502" mass="56644">MMSSIPEQTWKADILVVDDQPENLHLLSSLLRQVGYNVRQSLNAEMALTSVGAKLPDLILLDVRIPGMSGYELCRHLKSSENTSKIPIIFLSALNDIDSIMEGFQVGGVDYITKPFHNSEVLIRVNTQLRLYQLQKQLELQNQSLQEQIRLSQIYLHDRQVAEATSKLLEKAIAATQNGVVITDPNQPDNPIIYVNFGFERLTGYPAHEILGSNCRFLQGNERDQPALDDIRQAIAEAEECRVILKNYRRDGTMFWNELFISPVRNEQGELTNFIGIQTDVTERKKSEEALERSRIALKKTNQELQRLALYDDLTQVANRRRFNEYLAYNWHRCSREQEPIALILCDVDYFKPYNDTFGHQAGDDCLHKIARAISGAIQRSVDLVARYGGEEFAIILPNTPINGAVKVAERIRKQVENLRVPHPGSQSSDYVTVSLGVACKIPHSELSVDSLIAQADEALYQAKNQGRNCTVIAESPSCELLKIDDSNPICFPHTAKSTPLL</sequence>
<dbReference type="InterPro" id="IPR000700">
    <property type="entry name" value="PAS-assoc_C"/>
</dbReference>
<evidence type="ECO:0000259" key="5">
    <source>
        <dbReference type="PROSITE" id="PS50887"/>
    </source>
</evidence>
<dbReference type="InterPro" id="IPR000014">
    <property type="entry name" value="PAS"/>
</dbReference>
<accession>A0A5M3T3B3</accession>
<dbReference type="GeneID" id="301681308"/>
<dbReference type="InterPro" id="IPR001789">
    <property type="entry name" value="Sig_transdc_resp-reg_receiver"/>
</dbReference>
<feature type="domain" description="PAC" evidence="4">
    <location>
        <begin position="237"/>
        <end position="293"/>
    </location>
</feature>
<dbReference type="EMBL" id="BIMW01000010">
    <property type="protein sequence ID" value="GCE92296.1"/>
    <property type="molecule type" value="Genomic_DNA"/>
</dbReference>
<dbReference type="InterPro" id="IPR029787">
    <property type="entry name" value="Nucleotide_cyclase"/>
</dbReference>
<evidence type="ECO:0000256" key="1">
    <source>
        <dbReference type="PROSITE-ProRule" id="PRU00169"/>
    </source>
</evidence>
<evidence type="ECO:0000313" key="6">
    <source>
        <dbReference type="EMBL" id="GCE92296.1"/>
    </source>
</evidence>
<dbReference type="RefSeq" id="WP_286171602.1">
    <property type="nucleotide sequence ID" value="NZ_BIMW01000010.1"/>
</dbReference>
<dbReference type="NCBIfam" id="TIGR00254">
    <property type="entry name" value="GGDEF"/>
    <property type="match status" value="1"/>
</dbReference>
<dbReference type="SMART" id="SM00267">
    <property type="entry name" value="GGDEF"/>
    <property type="match status" value="1"/>
</dbReference>
<dbReference type="InterPro" id="IPR050469">
    <property type="entry name" value="Diguanylate_Cyclase"/>
</dbReference>
<keyword evidence="1" id="KW-0597">Phosphoprotein</keyword>
<dbReference type="Gene3D" id="3.30.450.20">
    <property type="entry name" value="PAS domain"/>
    <property type="match status" value="1"/>
</dbReference>
<evidence type="ECO:0000259" key="4">
    <source>
        <dbReference type="PROSITE" id="PS50113"/>
    </source>
</evidence>
<organism evidence="6 7">
    <name type="scientific">Limnospira platensis NIES-46</name>
    <dbReference type="NCBI Taxonomy" id="1236695"/>
    <lineage>
        <taxon>Bacteria</taxon>
        <taxon>Bacillati</taxon>
        <taxon>Cyanobacteriota</taxon>
        <taxon>Cyanophyceae</taxon>
        <taxon>Oscillatoriophycideae</taxon>
        <taxon>Oscillatoriales</taxon>
        <taxon>Sirenicapillariaceae</taxon>
        <taxon>Limnospira</taxon>
    </lineage>
</organism>
<dbReference type="CDD" id="cd00130">
    <property type="entry name" value="PAS"/>
    <property type="match status" value="1"/>
</dbReference>
<dbReference type="CDD" id="cd19920">
    <property type="entry name" value="REC_PA4781-like"/>
    <property type="match status" value="1"/>
</dbReference>
<dbReference type="CDD" id="cd01949">
    <property type="entry name" value="GGDEF"/>
    <property type="match status" value="1"/>
</dbReference>
<dbReference type="Pfam" id="PF00072">
    <property type="entry name" value="Response_reg"/>
    <property type="match status" value="1"/>
</dbReference>
<dbReference type="InterPro" id="IPR011006">
    <property type="entry name" value="CheY-like_superfamily"/>
</dbReference>
<dbReference type="SUPFAM" id="SSF55785">
    <property type="entry name" value="PYP-like sensor domain (PAS domain)"/>
    <property type="match status" value="1"/>
</dbReference>
<protein>
    <submittedName>
        <fullName evidence="6">Two-component response regulator</fullName>
    </submittedName>
</protein>
<dbReference type="InterPro" id="IPR000160">
    <property type="entry name" value="GGDEF_dom"/>
</dbReference>
<dbReference type="PROSITE" id="PS50887">
    <property type="entry name" value="GGDEF"/>
    <property type="match status" value="1"/>
</dbReference>
<proteinExistence type="predicted"/>
<gene>
    <name evidence="6" type="ORF">NIES46_03350</name>
</gene>
<dbReference type="PROSITE" id="PS50113">
    <property type="entry name" value="PAC"/>
    <property type="match status" value="1"/>
</dbReference>
<dbReference type="PANTHER" id="PTHR45138:SF9">
    <property type="entry name" value="DIGUANYLATE CYCLASE DGCM-RELATED"/>
    <property type="match status" value="1"/>
</dbReference>
<dbReference type="Proteomes" id="UP000326169">
    <property type="component" value="Unassembled WGS sequence"/>
</dbReference>
<evidence type="ECO:0000259" key="3">
    <source>
        <dbReference type="PROSITE" id="PS50112"/>
    </source>
</evidence>
<dbReference type="InterPro" id="IPR001610">
    <property type="entry name" value="PAC"/>
</dbReference>
<dbReference type="SUPFAM" id="SSF55073">
    <property type="entry name" value="Nucleotide cyclase"/>
    <property type="match status" value="1"/>
</dbReference>
<dbReference type="InterPro" id="IPR035965">
    <property type="entry name" value="PAS-like_dom_sf"/>
</dbReference>
<dbReference type="Gene3D" id="3.30.70.270">
    <property type="match status" value="1"/>
</dbReference>
<dbReference type="SMART" id="SM00448">
    <property type="entry name" value="REC"/>
    <property type="match status" value="1"/>
</dbReference>
<dbReference type="SMART" id="SM00091">
    <property type="entry name" value="PAS"/>
    <property type="match status" value="1"/>
</dbReference>
<evidence type="ECO:0000259" key="2">
    <source>
        <dbReference type="PROSITE" id="PS50110"/>
    </source>
</evidence>
<dbReference type="PROSITE" id="PS50110">
    <property type="entry name" value="RESPONSE_REGULATORY"/>
    <property type="match status" value="1"/>
</dbReference>
<reference evidence="6 7" key="1">
    <citation type="journal article" date="2019" name="J Genomics">
        <title>The Draft Genome of a Hydrogen-producing Cyanobacterium, Arthrospira platensis NIES-46.</title>
        <authorList>
            <person name="Suzuki S."/>
            <person name="Yamaguchi H."/>
            <person name="Kawachi M."/>
        </authorList>
    </citation>
    <scope>NUCLEOTIDE SEQUENCE [LARGE SCALE GENOMIC DNA]</scope>
    <source>
        <strain evidence="6 7">NIES-46</strain>
    </source>
</reference>
<dbReference type="PROSITE" id="PS50112">
    <property type="entry name" value="PAS"/>
    <property type="match status" value="1"/>
</dbReference>
<feature type="modified residue" description="4-aspartylphosphate" evidence="1">
    <location>
        <position position="62"/>
    </location>
</feature>
<feature type="domain" description="PAS" evidence="3">
    <location>
        <begin position="165"/>
        <end position="214"/>
    </location>
</feature>
<name>A0A5M3T3B3_LIMPL</name>
<feature type="domain" description="Response regulatory" evidence="2">
    <location>
        <begin position="13"/>
        <end position="129"/>
    </location>
</feature>
<dbReference type="PANTHER" id="PTHR45138">
    <property type="entry name" value="REGULATORY COMPONENTS OF SENSORY TRANSDUCTION SYSTEM"/>
    <property type="match status" value="1"/>
</dbReference>
<dbReference type="InterPro" id="IPR043128">
    <property type="entry name" value="Rev_trsase/Diguanyl_cyclase"/>
</dbReference>
<dbReference type="Pfam" id="PF00990">
    <property type="entry name" value="GGDEF"/>
    <property type="match status" value="1"/>
</dbReference>
<keyword evidence="7" id="KW-1185">Reference proteome</keyword>
<comment type="caution">
    <text evidence="6">The sequence shown here is derived from an EMBL/GenBank/DDBJ whole genome shotgun (WGS) entry which is preliminary data.</text>
</comment>
<dbReference type="NCBIfam" id="TIGR00229">
    <property type="entry name" value="sensory_box"/>
    <property type="match status" value="1"/>
</dbReference>
<evidence type="ECO:0000313" key="7">
    <source>
        <dbReference type="Proteomes" id="UP000326169"/>
    </source>
</evidence>
<dbReference type="SUPFAM" id="SSF52172">
    <property type="entry name" value="CheY-like"/>
    <property type="match status" value="1"/>
</dbReference>
<dbReference type="Pfam" id="PF13426">
    <property type="entry name" value="PAS_9"/>
    <property type="match status" value="1"/>
</dbReference>
<dbReference type="Gene3D" id="3.40.50.2300">
    <property type="match status" value="1"/>
</dbReference>
<dbReference type="SMART" id="SM00086">
    <property type="entry name" value="PAC"/>
    <property type="match status" value="1"/>
</dbReference>